<sequence length="285" mass="30096">MNKADRKPVWCRTAMTVLIAGALASGCAGIKENTAPNPALGLFPGLVEGYLAVKDIPDSLALLPPPPAKGSAALALDTEISQRSFSLRDTPRWTQAISDADLRFPHAASTFSCALNAPVSEAETPRLYSLLHRTLTDAGGSTGNAKHYYNRTRPFVINGQPLCTPDDRVSLEHDGSYPSGHTTVGWSWALILAEVSPAQGGAILARGLAFGESRNVCNAHWHSDVVQARSMAAGSVARLHANHAFLADLNAAKAELTSARERGLKPSRDCSAEAAALALQPSLAQ</sequence>
<keyword evidence="11" id="KW-1185">Reference proteome</keyword>
<dbReference type="InterPro" id="IPR001011">
    <property type="entry name" value="Acid_Pase_classA_bac"/>
</dbReference>
<dbReference type="InterPro" id="IPR036938">
    <property type="entry name" value="PAP2/HPO_sf"/>
</dbReference>
<comment type="subcellular location">
    <subcellularLocation>
        <location evidence="2">Periplasm</location>
    </subcellularLocation>
</comment>
<evidence type="ECO:0000256" key="5">
    <source>
        <dbReference type="ARBA" id="ARBA00022729"/>
    </source>
</evidence>
<comment type="similarity">
    <text evidence="3 8">Belongs to the class A bacterial acid phosphatase family.</text>
</comment>
<organism evidence="10 11">
    <name type="scientific">Uliginosibacterium flavum</name>
    <dbReference type="NCBI Taxonomy" id="1396831"/>
    <lineage>
        <taxon>Bacteria</taxon>
        <taxon>Pseudomonadati</taxon>
        <taxon>Pseudomonadota</taxon>
        <taxon>Betaproteobacteria</taxon>
        <taxon>Rhodocyclales</taxon>
        <taxon>Zoogloeaceae</taxon>
        <taxon>Uliginosibacterium</taxon>
    </lineage>
</organism>
<protein>
    <recommendedName>
        <fullName evidence="4 8">Acid phosphatase</fullName>
        <ecNumber evidence="4 8">3.1.3.2</ecNumber>
    </recommendedName>
</protein>
<proteinExistence type="inferred from homology"/>
<evidence type="ECO:0000256" key="2">
    <source>
        <dbReference type="ARBA" id="ARBA00004418"/>
    </source>
</evidence>
<evidence type="ECO:0000259" key="9">
    <source>
        <dbReference type="SMART" id="SM00014"/>
    </source>
</evidence>
<feature type="domain" description="Phosphatidic acid phosphatase type 2/haloperoxidase" evidence="9">
    <location>
        <begin position="129"/>
        <end position="240"/>
    </location>
</feature>
<keyword evidence="6" id="KW-0574">Periplasm</keyword>
<evidence type="ECO:0000313" key="11">
    <source>
        <dbReference type="Proteomes" id="UP001549691"/>
    </source>
</evidence>
<dbReference type="EMBL" id="JBEWZI010000005">
    <property type="protein sequence ID" value="MET7013902.1"/>
    <property type="molecule type" value="Genomic_DNA"/>
</dbReference>
<evidence type="ECO:0000256" key="4">
    <source>
        <dbReference type="ARBA" id="ARBA00012646"/>
    </source>
</evidence>
<dbReference type="SUPFAM" id="SSF48317">
    <property type="entry name" value="Acid phosphatase/Vanadium-dependent haloperoxidase"/>
    <property type="match status" value="1"/>
</dbReference>
<evidence type="ECO:0000256" key="3">
    <source>
        <dbReference type="ARBA" id="ARBA00009017"/>
    </source>
</evidence>
<dbReference type="InterPro" id="IPR018296">
    <property type="entry name" value="Acid_Pase_classA_bac_CS"/>
</dbReference>
<evidence type="ECO:0000256" key="1">
    <source>
        <dbReference type="ARBA" id="ARBA00000032"/>
    </source>
</evidence>
<dbReference type="PIRSF" id="PIRSF000897">
    <property type="entry name" value="Acid_Ptase_ClsA"/>
    <property type="match status" value="1"/>
</dbReference>
<dbReference type="Gene3D" id="1.20.144.10">
    <property type="entry name" value="Phosphatidic acid phosphatase type 2/haloperoxidase"/>
    <property type="match status" value="1"/>
</dbReference>
<gene>
    <name evidence="10" type="ORF">ABXR19_06855</name>
</gene>
<dbReference type="InterPro" id="IPR000326">
    <property type="entry name" value="PAP2/HPO"/>
</dbReference>
<dbReference type="PROSITE" id="PS01157">
    <property type="entry name" value="ACID_PHOSPH_CL_A"/>
    <property type="match status" value="1"/>
</dbReference>
<name>A0ABV2TLJ3_9RHOO</name>
<keyword evidence="5" id="KW-0732">Signal</keyword>
<comment type="catalytic activity">
    <reaction evidence="1 8">
        <text>a phosphate monoester + H2O = an alcohol + phosphate</text>
        <dbReference type="Rhea" id="RHEA:15017"/>
        <dbReference type="ChEBI" id="CHEBI:15377"/>
        <dbReference type="ChEBI" id="CHEBI:30879"/>
        <dbReference type="ChEBI" id="CHEBI:43474"/>
        <dbReference type="ChEBI" id="CHEBI:67140"/>
        <dbReference type="EC" id="3.1.3.2"/>
    </reaction>
</comment>
<accession>A0ABV2TLJ3</accession>
<dbReference type="Pfam" id="PF01569">
    <property type="entry name" value="PAP2"/>
    <property type="match status" value="1"/>
</dbReference>
<dbReference type="SMART" id="SM00014">
    <property type="entry name" value="acidPPc"/>
    <property type="match status" value="1"/>
</dbReference>
<dbReference type="PROSITE" id="PS51257">
    <property type="entry name" value="PROKAR_LIPOPROTEIN"/>
    <property type="match status" value="1"/>
</dbReference>
<dbReference type="RefSeq" id="WP_354600364.1">
    <property type="nucleotide sequence ID" value="NZ_JBEWZI010000005.1"/>
</dbReference>
<evidence type="ECO:0000256" key="6">
    <source>
        <dbReference type="ARBA" id="ARBA00022764"/>
    </source>
</evidence>
<comment type="caution">
    <text evidence="10">The sequence shown here is derived from an EMBL/GenBank/DDBJ whole genome shotgun (WGS) entry which is preliminary data.</text>
</comment>
<keyword evidence="7 8" id="KW-0378">Hydrolase</keyword>
<evidence type="ECO:0000256" key="8">
    <source>
        <dbReference type="PIRNR" id="PIRNR000897"/>
    </source>
</evidence>
<dbReference type="PRINTS" id="PR00483">
    <property type="entry name" value="BACPHPHTASE"/>
</dbReference>
<dbReference type="CDD" id="cd03397">
    <property type="entry name" value="PAP2_acid_phosphatase"/>
    <property type="match status" value="1"/>
</dbReference>
<dbReference type="EC" id="3.1.3.2" evidence="4 8"/>
<dbReference type="Proteomes" id="UP001549691">
    <property type="component" value="Unassembled WGS sequence"/>
</dbReference>
<evidence type="ECO:0000313" key="10">
    <source>
        <dbReference type="EMBL" id="MET7013902.1"/>
    </source>
</evidence>
<reference evidence="10 11" key="1">
    <citation type="submission" date="2024-07" db="EMBL/GenBank/DDBJ databases">
        <title>Uliginosibacterium flavum JJ3220;KACC:17644.</title>
        <authorList>
            <person name="Kim M.K."/>
        </authorList>
    </citation>
    <scope>NUCLEOTIDE SEQUENCE [LARGE SCALE GENOMIC DNA]</scope>
    <source>
        <strain evidence="10 11">KACC:17644</strain>
    </source>
</reference>
<evidence type="ECO:0000256" key="7">
    <source>
        <dbReference type="ARBA" id="ARBA00022801"/>
    </source>
</evidence>